<feature type="region of interest" description="Disordered" evidence="4">
    <location>
        <begin position="85"/>
        <end position="117"/>
    </location>
</feature>
<dbReference type="PANTHER" id="PTHR12919">
    <property type="entry name" value="30S RIBOSOMAL PROTEIN S16"/>
    <property type="match status" value="1"/>
</dbReference>
<dbReference type="GO" id="GO:0006412">
    <property type="term" value="P:translation"/>
    <property type="evidence" value="ECO:0007669"/>
    <property type="project" value="UniProtKB-UniRule"/>
</dbReference>
<keyword evidence="6" id="KW-1185">Reference proteome</keyword>
<reference evidence="5 6" key="1">
    <citation type="submission" date="2018-11" db="EMBL/GenBank/DDBJ databases">
        <authorList>
            <person name="Criscuolo A."/>
        </authorList>
    </citation>
    <scope>NUCLEOTIDE SEQUENCE [LARGE SCALE GENOMIC DNA]</scope>
    <source>
        <strain evidence="5">ACIP111625</strain>
    </source>
</reference>
<sequence length="117" mass="12931">MAMKIRLARGGSKKRPFYSVVASDSRMPRDGRFIEKLGTYNPLLAKDDEKRVVLNIERIQHWISQGAQPTDRVARFLEAAGAREKAVRNNPKSAVPGKAMAERAAKKAARSAAPAEE</sequence>
<accession>A0A3P5XSE5</accession>
<organism evidence="5 6">
    <name type="scientific">Pseudogemmobacter humi</name>
    <dbReference type="NCBI Taxonomy" id="2483812"/>
    <lineage>
        <taxon>Bacteria</taxon>
        <taxon>Pseudomonadati</taxon>
        <taxon>Pseudomonadota</taxon>
        <taxon>Alphaproteobacteria</taxon>
        <taxon>Rhodobacterales</taxon>
        <taxon>Paracoccaceae</taxon>
        <taxon>Pseudogemmobacter</taxon>
    </lineage>
</organism>
<evidence type="ECO:0000256" key="3">
    <source>
        <dbReference type="HAMAP-Rule" id="MF_00385"/>
    </source>
</evidence>
<dbReference type="OrthoDB" id="9807878at2"/>
<dbReference type="RefSeq" id="WP_124088436.1">
    <property type="nucleotide sequence ID" value="NZ_UXAW01000113.1"/>
</dbReference>
<dbReference type="SUPFAM" id="SSF54565">
    <property type="entry name" value="Ribosomal protein S16"/>
    <property type="match status" value="1"/>
</dbReference>
<evidence type="ECO:0000313" key="5">
    <source>
        <dbReference type="EMBL" id="VDC33305.1"/>
    </source>
</evidence>
<evidence type="ECO:0000256" key="2">
    <source>
        <dbReference type="ARBA" id="ARBA00023274"/>
    </source>
</evidence>
<comment type="similarity">
    <text evidence="3">Belongs to the bacterial ribosomal protein bS16 family.</text>
</comment>
<evidence type="ECO:0000256" key="4">
    <source>
        <dbReference type="SAM" id="MobiDB-lite"/>
    </source>
</evidence>
<keyword evidence="1 3" id="KW-0689">Ribosomal protein</keyword>
<dbReference type="NCBIfam" id="TIGR00002">
    <property type="entry name" value="S16"/>
    <property type="match status" value="1"/>
</dbReference>
<name>A0A3P5XSE5_9RHOB</name>
<evidence type="ECO:0000313" key="6">
    <source>
        <dbReference type="Proteomes" id="UP000277498"/>
    </source>
</evidence>
<dbReference type="AlphaFoldDB" id="A0A3P5XSE5"/>
<dbReference type="InterPro" id="IPR000307">
    <property type="entry name" value="Ribosomal_bS16"/>
</dbReference>
<dbReference type="GO" id="GO:0015935">
    <property type="term" value="C:small ribosomal subunit"/>
    <property type="evidence" value="ECO:0007669"/>
    <property type="project" value="TreeGrafter"/>
</dbReference>
<dbReference type="EMBL" id="UXAW01000113">
    <property type="protein sequence ID" value="VDC33305.1"/>
    <property type="molecule type" value="Genomic_DNA"/>
</dbReference>
<dbReference type="Pfam" id="PF00886">
    <property type="entry name" value="Ribosomal_S16"/>
    <property type="match status" value="1"/>
</dbReference>
<dbReference type="Gene3D" id="3.30.1320.10">
    <property type="match status" value="1"/>
</dbReference>
<dbReference type="GO" id="GO:0003735">
    <property type="term" value="F:structural constituent of ribosome"/>
    <property type="evidence" value="ECO:0007669"/>
    <property type="project" value="InterPro"/>
</dbReference>
<proteinExistence type="inferred from homology"/>
<dbReference type="InterPro" id="IPR023803">
    <property type="entry name" value="Ribosomal_bS16_dom_sf"/>
</dbReference>
<evidence type="ECO:0000256" key="1">
    <source>
        <dbReference type="ARBA" id="ARBA00022980"/>
    </source>
</evidence>
<dbReference type="HAMAP" id="MF_00385">
    <property type="entry name" value="Ribosomal_bS16"/>
    <property type="match status" value="1"/>
</dbReference>
<keyword evidence="2 3" id="KW-0687">Ribonucleoprotein</keyword>
<gene>
    <name evidence="3 5" type="primary">rpsP</name>
    <name evidence="5" type="ORF">XINFAN_03752</name>
</gene>
<protein>
    <recommendedName>
        <fullName evidence="3">Small ribosomal subunit protein bS16</fullName>
    </recommendedName>
</protein>
<dbReference type="Proteomes" id="UP000277498">
    <property type="component" value="Unassembled WGS sequence"/>
</dbReference>
<dbReference type="GO" id="GO:0005737">
    <property type="term" value="C:cytoplasm"/>
    <property type="evidence" value="ECO:0007669"/>
    <property type="project" value="UniProtKB-ARBA"/>
</dbReference>
<dbReference type="PANTHER" id="PTHR12919:SF20">
    <property type="entry name" value="SMALL RIBOSOMAL SUBUNIT PROTEIN BS16M"/>
    <property type="match status" value="1"/>
</dbReference>